<dbReference type="EMBL" id="SUMD01000001">
    <property type="protein sequence ID" value="TJZ81348.1"/>
    <property type="molecule type" value="Genomic_DNA"/>
</dbReference>
<dbReference type="PRINTS" id="PR00040">
    <property type="entry name" value="HTHMERR"/>
</dbReference>
<evidence type="ECO:0000259" key="2">
    <source>
        <dbReference type="PROSITE" id="PS50937"/>
    </source>
</evidence>
<dbReference type="InterPro" id="IPR047057">
    <property type="entry name" value="MerR_fam"/>
</dbReference>
<evidence type="ECO:0000313" key="3">
    <source>
        <dbReference type="EMBL" id="TJZ81348.1"/>
    </source>
</evidence>
<dbReference type="PANTHER" id="PTHR30204">
    <property type="entry name" value="REDOX-CYCLING DRUG-SENSING TRANSCRIPTIONAL ACTIVATOR SOXR"/>
    <property type="match status" value="1"/>
</dbReference>
<reference evidence="3 4" key="1">
    <citation type="submission" date="2019-04" db="EMBL/GenBank/DDBJ databases">
        <title>Rhodococcus oryzae sp. nov., a novel actinomycete isolated from rhizosphere soil of rice (Oryza sativa L.).</title>
        <authorList>
            <person name="Li C."/>
        </authorList>
    </citation>
    <scope>NUCLEOTIDE SEQUENCE [LARGE SCALE GENOMIC DNA]</scope>
    <source>
        <strain evidence="3 4">NEAU-CX67</strain>
    </source>
</reference>
<dbReference type="InterPro" id="IPR009061">
    <property type="entry name" value="DNA-bd_dom_put_sf"/>
</dbReference>
<feature type="domain" description="HTH merR-type" evidence="2">
    <location>
        <begin position="1"/>
        <end position="69"/>
    </location>
</feature>
<dbReference type="Gene3D" id="1.10.1660.10">
    <property type="match status" value="1"/>
</dbReference>
<evidence type="ECO:0000256" key="1">
    <source>
        <dbReference type="ARBA" id="ARBA00023125"/>
    </source>
</evidence>
<dbReference type="PROSITE" id="PS50937">
    <property type="entry name" value="HTH_MERR_2"/>
    <property type="match status" value="1"/>
</dbReference>
<dbReference type="Pfam" id="PF00376">
    <property type="entry name" value="MerR"/>
    <property type="match status" value="1"/>
</dbReference>
<dbReference type="SUPFAM" id="SSF46955">
    <property type="entry name" value="Putative DNA-binding domain"/>
    <property type="match status" value="1"/>
</dbReference>
<sequence length="270" mass="29133">MRIGDLAQTAGITPRTIRHYHRLGLLEEPRRLSNGYRAYELPDLIRLLRIRWLAAAGIPLGSIATIMESARAEGDTDDLGDDLTVLIDGIDAELDRLGGQRRRLQEMLDAHREGRPVSPLPAELAVAFSELISAEGDPRTRREFERERDAWELLAVSGTGPSALFDAATRVLSDPGSRAAMIGLYRRFGALVGADPAAVSEEIGSLAEELAAVIAHEYVGTGLIGDVESVAPGPRPMMTVAELVPDPAQCEVLTRVLERLGSGLDVEATP</sequence>
<accession>A0ABY2RRY1</accession>
<dbReference type="PANTHER" id="PTHR30204:SF93">
    <property type="entry name" value="HTH MERR-TYPE DOMAIN-CONTAINING PROTEIN"/>
    <property type="match status" value="1"/>
</dbReference>
<evidence type="ECO:0000313" key="4">
    <source>
        <dbReference type="Proteomes" id="UP000305109"/>
    </source>
</evidence>
<comment type="caution">
    <text evidence="3">The sequence shown here is derived from an EMBL/GenBank/DDBJ whole genome shotgun (WGS) entry which is preliminary data.</text>
</comment>
<proteinExistence type="predicted"/>
<protein>
    <submittedName>
        <fullName evidence="3">MerR family transcriptional regulator</fullName>
    </submittedName>
</protein>
<dbReference type="RefSeq" id="WP_136906502.1">
    <property type="nucleotide sequence ID" value="NZ_SUMD01000001.1"/>
</dbReference>
<dbReference type="SMART" id="SM00422">
    <property type="entry name" value="HTH_MERR"/>
    <property type="match status" value="1"/>
</dbReference>
<dbReference type="Proteomes" id="UP000305109">
    <property type="component" value="Unassembled WGS sequence"/>
</dbReference>
<gene>
    <name evidence="3" type="ORF">FCG67_01535</name>
</gene>
<organism evidence="3 4">
    <name type="scientific">Rhodococcus oryzae</name>
    <dbReference type="NCBI Taxonomy" id="2571143"/>
    <lineage>
        <taxon>Bacteria</taxon>
        <taxon>Bacillati</taxon>
        <taxon>Actinomycetota</taxon>
        <taxon>Actinomycetes</taxon>
        <taxon>Mycobacteriales</taxon>
        <taxon>Nocardiaceae</taxon>
        <taxon>Rhodococcus</taxon>
    </lineage>
</organism>
<dbReference type="InterPro" id="IPR000551">
    <property type="entry name" value="MerR-type_HTH_dom"/>
</dbReference>
<keyword evidence="1" id="KW-0238">DNA-binding</keyword>
<keyword evidence="4" id="KW-1185">Reference proteome</keyword>
<dbReference type="CDD" id="cd00592">
    <property type="entry name" value="HTH_MerR-like"/>
    <property type="match status" value="1"/>
</dbReference>
<name>A0ABY2RRY1_9NOCA</name>